<dbReference type="Gene3D" id="1.25.40.390">
    <property type="match status" value="1"/>
</dbReference>
<dbReference type="Pfam" id="PF07980">
    <property type="entry name" value="SusD_RagB"/>
    <property type="match status" value="1"/>
</dbReference>
<dbReference type="InterPro" id="IPR012944">
    <property type="entry name" value="SusD_RagB_dom"/>
</dbReference>
<evidence type="ECO:0000259" key="8">
    <source>
        <dbReference type="Pfam" id="PF14322"/>
    </source>
</evidence>
<evidence type="ECO:0000256" key="2">
    <source>
        <dbReference type="ARBA" id="ARBA00006275"/>
    </source>
</evidence>
<evidence type="ECO:0000313" key="9">
    <source>
        <dbReference type="EMBL" id="KJD31100.1"/>
    </source>
</evidence>
<dbReference type="PROSITE" id="PS51257">
    <property type="entry name" value="PROKAR_LIPOPROTEIN"/>
    <property type="match status" value="1"/>
</dbReference>
<dbReference type="EMBL" id="JTDV01000019">
    <property type="protein sequence ID" value="KJD31100.1"/>
    <property type="molecule type" value="Genomic_DNA"/>
</dbReference>
<gene>
    <name evidence="9" type="ORF">PK35_16630</name>
</gene>
<dbReference type="STRING" id="1382798.PK35_16630"/>
<evidence type="ECO:0008006" key="11">
    <source>
        <dbReference type="Google" id="ProtNLM"/>
    </source>
</evidence>
<comment type="caution">
    <text evidence="9">The sequence shown here is derived from an EMBL/GenBank/DDBJ whole genome shotgun (WGS) entry which is preliminary data.</text>
</comment>
<evidence type="ECO:0000256" key="3">
    <source>
        <dbReference type="ARBA" id="ARBA00022729"/>
    </source>
</evidence>
<dbReference type="Pfam" id="PF14322">
    <property type="entry name" value="SusD-like_3"/>
    <property type="match status" value="1"/>
</dbReference>
<protein>
    <recommendedName>
        <fullName evidence="11">Carbohydrate-binding protein SusD</fullName>
    </recommendedName>
</protein>
<dbReference type="PATRIC" id="fig|1382798.3.peg.2332"/>
<comment type="similarity">
    <text evidence="2">Belongs to the SusD family.</text>
</comment>
<feature type="chain" id="PRO_5002325094" description="Carbohydrate-binding protein SusD" evidence="6">
    <location>
        <begin position="27"/>
        <end position="637"/>
    </location>
</feature>
<organism evidence="9 10">
    <name type="scientific">Neotamlana nanhaiensis</name>
    <dbReference type="NCBI Taxonomy" id="1382798"/>
    <lineage>
        <taxon>Bacteria</taxon>
        <taxon>Pseudomonadati</taxon>
        <taxon>Bacteroidota</taxon>
        <taxon>Flavobacteriia</taxon>
        <taxon>Flavobacteriales</taxon>
        <taxon>Flavobacteriaceae</taxon>
        <taxon>Neotamlana</taxon>
    </lineage>
</organism>
<feature type="signal peptide" evidence="6">
    <location>
        <begin position="1"/>
        <end position="26"/>
    </location>
</feature>
<keyword evidence="4" id="KW-0472">Membrane</keyword>
<dbReference type="InterPro" id="IPR011990">
    <property type="entry name" value="TPR-like_helical_dom_sf"/>
</dbReference>
<evidence type="ECO:0000313" key="10">
    <source>
        <dbReference type="Proteomes" id="UP000032361"/>
    </source>
</evidence>
<reference evidence="9 10" key="1">
    <citation type="journal article" date="2015" name="Antonie Van Leeuwenhoek">
        <title>Tamlana nanhaiensis sp. nov., isolated from surface seawater collected from the South China Sea.</title>
        <authorList>
            <person name="Liu X."/>
            <person name="Lai Q."/>
            <person name="Du Y."/>
            <person name="Li G."/>
            <person name="Sun F."/>
            <person name="Shao Z."/>
        </authorList>
    </citation>
    <scope>NUCLEOTIDE SEQUENCE [LARGE SCALE GENOMIC DNA]</scope>
    <source>
        <strain evidence="9 10">FHC16</strain>
    </source>
</reference>
<comment type="subcellular location">
    <subcellularLocation>
        <location evidence="1">Cell outer membrane</location>
    </subcellularLocation>
</comment>
<feature type="domain" description="SusD-like N-terminal" evidence="8">
    <location>
        <begin position="81"/>
        <end position="222"/>
    </location>
</feature>
<name>A0A0D7VW44_9FLAO</name>
<keyword evidence="5" id="KW-0998">Cell outer membrane</keyword>
<evidence type="ECO:0000256" key="5">
    <source>
        <dbReference type="ARBA" id="ARBA00023237"/>
    </source>
</evidence>
<evidence type="ECO:0000256" key="6">
    <source>
        <dbReference type="SAM" id="SignalP"/>
    </source>
</evidence>
<accession>A0A0D7VW44</accession>
<sequence length="637" mass="72228">MKNIMKFKRTWSSVLVVLMVMTSCNLDEVNYTINDTELVYSDPEGYEALINFGYNSLYFMYGKLDGIGNQELGTDLWWSLNRLQHFAQYGDILGTDQGQNAVFFQGMYAAVNYANLAIYYADQVDDYTEEQKNKKVAEAYFIRGWSNLQIVEQYGGVVLRTLPSVVSQESDNFPERSSEEEFYDLIISDLEFAVEYLPIDQGPETGRASRKAALGMLTKAYLQRTRLGDEATYATKALATAKELIDNQAAYGCGLWTSTATESGYEQLWAGLNNKNNKEFLFSQYIDANDETLNNPEGANRGRTRQYYEADLKNVGAEWGTTEKNCAWYGRANSNGIKPTKYLLTEVFTPEKDPADTRFENTFFTEYYNSRWSDFTISEGLVNTYNKNQNLIGHVIKNTAATYEPGEVYYDGRTVNRRVNASGNVNMVDDNNDGYLDGISVFTPNYPMTAAEKRDLPFLVVTPDEMFQPNGQWVDESYGTLSDKYMRMYPSFNKFSSLHWIYNNQRWLGDIPILRLGDVYLLAAEAALRANNDQATAAMYVNAVRERAAISSRASEMTVSAGEVDLDFILAERARELTGEQVRWEDLKRFGKLNNTYLNQTNPDITGFVDGKHEVRPIPQAFLDAIGNADTFGSNGY</sequence>
<dbReference type="Proteomes" id="UP000032361">
    <property type="component" value="Unassembled WGS sequence"/>
</dbReference>
<feature type="domain" description="RagB/SusD" evidence="7">
    <location>
        <begin position="361"/>
        <end position="606"/>
    </location>
</feature>
<evidence type="ECO:0000259" key="7">
    <source>
        <dbReference type="Pfam" id="PF07980"/>
    </source>
</evidence>
<dbReference type="InterPro" id="IPR033985">
    <property type="entry name" value="SusD-like_N"/>
</dbReference>
<keyword evidence="10" id="KW-1185">Reference proteome</keyword>
<evidence type="ECO:0000256" key="4">
    <source>
        <dbReference type="ARBA" id="ARBA00023136"/>
    </source>
</evidence>
<keyword evidence="3 6" id="KW-0732">Signal</keyword>
<proteinExistence type="inferred from homology"/>
<dbReference type="OrthoDB" id="5694214at2"/>
<dbReference type="AlphaFoldDB" id="A0A0D7VW44"/>
<dbReference type="SUPFAM" id="SSF48452">
    <property type="entry name" value="TPR-like"/>
    <property type="match status" value="1"/>
</dbReference>
<evidence type="ECO:0000256" key="1">
    <source>
        <dbReference type="ARBA" id="ARBA00004442"/>
    </source>
</evidence>
<dbReference type="GO" id="GO:0009279">
    <property type="term" value="C:cell outer membrane"/>
    <property type="evidence" value="ECO:0007669"/>
    <property type="project" value="UniProtKB-SubCell"/>
</dbReference>